<organism evidence="2">
    <name type="scientific">Octactis speculum</name>
    <dbReference type="NCBI Taxonomy" id="3111310"/>
    <lineage>
        <taxon>Eukaryota</taxon>
        <taxon>Sar</taxon>
        <taxon>Stramenopiles</taxon>
        <taxon>Ochrophyta</taxon>
        <taxon>Dictyochophyceae</taxon>
        <taxon>Dictyochales</taxon>
        <taxon>Dictyochaceae</taxon>
        <taxon>Octactis</taxon>
    </lineage>
</organism>
<evidence type="ECO:0000313" key="1">
    <source>
        <dbReference type="EMBL" id="CAD9410210.1"/>
    </source>
</evidence>
<dbReference type="EMBL" id="HBGS01021216">
    <property type="protein sequence ID" value="CAD9410210.1"/>
    <property type="molecule type" value="Transcribed_RNA"/>
</dbReference>
<sequence>MNDLFGDNNNWSWCLQNLDDVIKIHGAPCRAWVTPLNVDDVISTHGALCRAWVNLTPSLGMHDVIVNGKHLCGTAALFQDDTINLKTRKYMCNSDDKIVGEIFPEWANCQAYSKEKRKLGKYSPESKSPHGGGWWMEPVAV</sequence>
<dbReference type="AlphaFoldDB" id="A0A6U3S1B2"/>
<evidence type="ECO:0000313" key="2">
    <source>
        <dbReference type="EMBL" id="CAD9410220.1"/>
    </source>
</evidence>
<dbReference type="EMBL" id="HBGS01021219">
    <property type="protein sequence ID" value="CAD9410220.1"/>
    <property type="molecule type" value="Transcribed_RNA"/>
</dbReference>
<accession>A0A6U3S1B2</accession>
<reference evidence="2" key="1">
    <citation type="submission" date="2021-01" db="EMBL/GenBank/DDBJ databases">
        <authorList>
            <person name="Corre E."/>
            <person name="Pelletier E."/>
            <person name="Niang G."/>
            <person name="Scheremetjew M."/>
            <person name="Finn R."/>
            <person name="Kale V."/>
            <person name="Holt S."/>
            <person name="Cochrane G."/>
            <person name="Meng A."/>
            <person name="Brown T."/>
            <person name="Cohen L."/>
        </authorList>
    </citation>
    <scope>NUCLEOTIDE SEQUENCE</scope>
    <source>
        <strain evidence="2">CCMP1381</strain>
    </source>
</reference>
<protein>
    <submittedName>
        <fullName evidence="2">Uncharacterized protein</fullName>
    </submittedName>
</protein>
<proteinExistence type="predicted"/>
<name>A0A6U3S1B2_9STRA</name>
<gene>
    <name evidence="1" type="ORF">DSPE1174_LOCUS10871</name>
    <name evidence="2" type="ORF">DSPE1174_LOCUS10874</name>
</gene>